<proteinExistence type="predicted"/>
<comment type="caution">
    <text evidence="2">The sequence shown here is derived from an EMBL/GenBank/DDBJ whole genome shotgun (WGS) entry which is preliminary data.</text>
</comment>
<feature type="transmembrane region" description="Helical" evidence="1">
    <location>
        <begin position="356"/>
        <end position="375"/>
    </location>
</feature>
<keyword evidence="1" id="KW-1133">Transmembrane helix</keyword>
<name>A0A9X2I5D6_9GAMM</name>
<feature type="transmembrane region" description="Helical" evidence="1">
    <location>
        <begin position="285"/>
        <end position="305"/>
    </location>
</feature>
<reference evidence="2" key="2">
    <citation type="submission" date="2023-01" db="EMBL/GenBank/DDBJ databases">
        <title>Gilvimarinus xylanilyticus HB14 isolated from Caulerpa lentillifera aquaculture base in Hainan, China.</title>
        <authorList>
            <person name="Zhang Y.-J."/>
        </authorList>
    </citation>
    <scope>NUCLEOTIDE SEQUENCE</scope>
    <source>
        <strain evidence="2">HB14</strain>
    </source>
</reference>
<feature type="transmembrane region" description="Helical" evidence="1">
    <location>
        <begin position="170"/>
        <end position="192"/>
    </location>
</feature>
<keyword evidence="3" id="KW-1185">Reference proteome</keyword>
<feature type="transmembrane region" description="Helical" evidence="1">
    <location>
        <begin position="89"/>
        <end position="109"/>
    </location>
</feature>
<dbReference type="EMBL" id="JAMFTH010000001">
    <property type="protein sequence ID" value="MCP8899222.1"/>
    <property type="molecule type" value="Genomic_DNA"/>
</dbReference>
<dbReference type="AlphaFoldDB" id="A0A9X2I5D6"/>
<sequence length="450" mass="49979">MQTNLARYLGIGRYLLVPPRAWQWFIFVGSVLVLSVCAVFQAKGADKALYHGLGFLIMAYSMGLFIVPMRMRILLSARAFMLCGDSAKMLLQIAATVLALWTLTATAFFQQQLSVEVVRIALLVSALVSLCTFFLIAFFQVAVVLTWLVFMGVSNFVSWEQVSLQISGGVSGLEVAAVVVSLCSWVAIYKFATQGRITMKPEDKLQLFRSRQTFVLFPDVRINNNSFYNFIKTVMHTNRPFSGVVLAGSAVVVAGVLLFGVLEYVNGDGSIENILHAELVTNTPVIFLIPAFIVAGLITNMCRRYRAYWLLLPDSRAQLARFMDRSIWLLSPLALLPAAVVYTFLAMVGLVPMSNVILMTVSALLIALLVCYWLFLVYGQDSMLSKLGSLVLLIVVSVYFSISSSLDGIGNPIFLLFVAISTPACLCLRYFGIKRWQSIDLTELRTRWPL</sequence>
<feature type="transmembrane region" description="Helical" evidence="1">
    <location>
        <begin position="412"/>
        <end position="431"/>
    </location>
</feature>
<feature type="transmembrane region" description="Helical" evidence="1">
    <location>
        <begin position="121"/>
        <end position="150"/>
    </location>
</feature>
<reference evidence="2" key="1">
    <citation type="submission" date="2022-05" db="EMBL/GenBank/DDBJ databases">
        <authorList>
            <person name="Sun H.-N."/>
        </authorList>
    </citation>
    <scope>NUCLEOTIDE SEQUENCE</scope>
    <source>
        <strain evidence="2">HB14</strain>
    </source>
</reference>
<feature type="transmembrane region" description="Helical" evidence="1">
    <location>
        <begin position="387"/>
        <end position="406"/>
    </location>
</feature>
<feature type="transmembrane region" description="Helical" evidence="1">
    <location>
        <begin position="49"/>
        <end position="69"/>
    </location>
</feature>
<evidence type="ECO:0000256" key="1">
    <source>
        <dbReference type="SAM" id="Phobius"/>
    </source>
</evidence>
<evidence type="ECO:0000313" key="3">
    <source>
        <dbReference type="Proteomes" id="UP001139319"/>
    </source>
</evidence>
<dbReference type="RefSeq" id="WP_253967477.1">
    <property type="nucleotide sequence ID" value="NZ_JAMFTH010000001.1"/>
</dbReference>
<evidence type="ECO:0000313" key="2">
    <source>
        <dbReference type="EMBL" id="MCP8899222.1"/>
    </source>
</evidence>
<organism evidence="2 3">
    <name type="scientific">Gilvimarinus xylanilyticus</name>
    <dbReference type="NCBI Taxonomy" id="2944139"/>
    <lineage>
        <taxon>Bacteria</taxon>
        <taxon>Pseudomonadati</taxon>
        <taxon>Pseudomonadota</taxon>
        <taxon>Gammaproteobacteria</taxon>
        <taxon>Cellvibrionales</taxon>
        <taxon>Cellvibrionaceae</taxon>
        <taxon>Gilvimarinus</taxon>
    </lineage>
</organism>
<protein>
    <submittedName>
        <fullName evidence="2">Uncharacterized protein</fullName>
    </submittedName>
</protein>
<accession>A0A9X2I5D6</accession>
<feature type="transmembrane region" description="Helical" evidence="1">
    <location>
        <begin position="241"/>
        <end position="265"/>
    </location>
</feature>
<feature type="transmembrane region" description="Helical" evidence="1">
    <location>
        <begin position="326"/>
        <end position="350"/>
    </location>
</feature>
<keyword evidence="1" id="KW-0812">Transmembrane</keyword>
<gene>
    <name evidence="2" type="ORF">M6D89_07935</name>
</gene>
<feature type="transmembrane region" description="Helical" evidence="1">
    <location>
        <begin position="22"/>
        <end position="42"/>
    </location>
</feature>
<dbReference type="Proteomes" id="UP001139319">
    <property type="component" value="Unassembled WGS sequence"/>
</dbReference>
<keyword evidence="1" id="KW-0472">Membrane</keyword>